<dbReference type="Gene3D" id="3.40.640.10">
    <property type="entry name" value="Type I PLP-dependent aspartate aminotransferase-like (Major domain)"/>
    <property type="match status" value="1"/>
</dbReference>
<dbReference type="EMBL" id="LFKP01000003">
    <property type="protein sequence ID" value="OHV98508.1"/>
    <property type="molecule type" value="Genomic_DNA"/>
</dbReference>
<evidence type="ECO:0000256" key="3">
    <source>
        <dbReference type="ARBA" id="ARBA00023015"/>
    </source>
</evidence>
<organism evidence="7 8">
    <name type="scientific">Janthinobacterium lividum</name>
    <dbReference type="NCBI Taxonomy" id="29581"/>
    <lineage>
        <taxon>Bacteria</taxon>
        <taxon>Pseudomonadati</taxon>
        <taxon>Pseudomonadota</taxon>
        <taxon>Betaproteobacteria</taxon>
        <taxon>Burkholderiales</taxon>
        <taxon>Oxalobacteraceae</taxon>
        <taxon>Janthinobacterium</taxon>
    </lineage>
</organism>
<evidence type="ECO:0000256" key="5">
    <source>
        <dbReference type="ARBA" id="ARBA00023163"/>
    </source>
</evidence>
<comment type="caution">
    <text evidence="7">The sequence shown here is derived from an EMBL/GenBank/DDBJ whole genome shotgun (WGS) entry which is preliminary data.</text>
</comment>
<dbReference type="Gene3D" id="1.10.10.10">
    <property type="entry name" value="Winged helix-like DNA-binding domain superfamily/Winged helix DNA-binding domain"/>
    <property type="match status" value="1"/>
</dbReference>
<dbReference type="RefSeq" id="WP_071075688.1">
    <property type="nucleotide sequence ID" value="NZ_LFKP01000003.1"/>
</dbReference>
<sequence length="466" mass="50442">MSKSKTIQEDSRASAWITPFMQHGGPRYLQIADMLERALSDGSLCPGDRLPPQRRLAALFQIDLTTVTRAYDEAKRRNLLEGHGARGTYVAAPKVELTQMMDLSMNIPPPPAGVDFDDLLKQGVAQVLMRTDSDLLMSYHLGGGGKADRAAGAVWLAPMFDHVEAEQVVACPGAQAALAALILTLSRPGDSILTEPAVYPGLRSAAGQLNRKTVVVETDADGMLPEALEKAGRKHRARLVYLNPTLQNPTAHTMPAARRLAITQVAIRCGMHIIEDDPYWLLASDAPPPLAHYAPGNVSYIATLSKCLAPGLRMAYALVPDAQLRERFVQALRSFSLMATPLTTALATQWIHDGSAHALLAGVRSEADARQDVIRTILTGTSHPRSDGIHVWFSLPSYWTSQELAATARAQGVAVTASDAFHASKPPNAIRISLGSIRDRARLANALKKLSLLLAHKPVVHQEFVI</sequence>
<dbReference type="CDD" id="cd00609">
    <property type="entry name" value="AAT_like"/>
    <property type="match status" value="1"/>
</dbReference>
<evidence type="ECO:0000313" key="8">
    <source>
        <dbReference type="Proteomes" id="UP000179840"/>
    </source>
</evidence>
<gene>
    <name evidence="7" type="ORF">AKG95_04595</name>
</gene>
<dbReference type="GO" id="GO:0030170">
    <property type="term" value="F:pyridoxal phosphate binding"/>
    <property type="evidence" value="ECO:0007669"/>
    <property type="project" value="InterPro"/>
</dbReference>
<name>A0A1S1UEE4_9BURK</name>
<dbReference type="InterPro" id="IPR015421">
    <property type="entry name" value="PyrdxlP-dep_Trfase_major"/>
</dbReference>
<keyword evidence="3" id="KW-0805">Transcription regulation</keyword>
<dbReference type="Pfam" id="PF00155">
    <property type="entry name" value="Aminotran_1_2"/>
    <property type="match status" value="1"/>
</dbReference>
<keyword evidence="5" id="KW-0804">Transcription</keyword>
<dbReference type="GO" id="GO:0003700">
    <property type="term" value="F:DNA-binding transcription factor activity"/>
    <property type="evidence" value="ECO:0007669"/>
    <property type="project" value="InterPro"/>
</dbReference>
<dbReference type="Pfam" id="PF00392">
    <property type="entry name" value="GntR"/>
    <property type="match status" value="1"/>
</dbReference>
<evidence type="ECO:0000313" key="7">
    <source>
        <dbReference type="EMBL" id="OHV98508.1"/>
    </source>
</evidence>
<protein>
    <submittedName>
        <fullName evidence="7">GntR family transcriptional regulator</fullName>
    </submittedName>
</protein>
<evidence type="ECO:0000256" key="2">
    <source>
        <dbReference type="ARBA" id="ARBA00022898"/>
    </source>
</evidence>
<dbReference type="InterPro" id="IPR036390">
    <property type="entry name" value="WH_DNA-bd_sf"/>
</dbReference>
<reference evidence="7 8" key="1">
    <citation type="submission" date="2015-06" db="EMBL/GenBank/DDBJ databases">
        <title>Draft genome sequencing of a biphenyl-degrading bacterium, Janthinobacterium lividum MEG1.</title>
        <authorList>
            <person name="Shimodaira J."/>
            <person name="Hatta T."/>
        </authorList>
    </citation>
    <scope>NUCLEOTIDE SEQUENCE [LARGE SCALE GENOMIC DNA]</scope>
    <source>
        <strain evidence="7 8">MEG1</strain>
    </source>
</reference>
<dbReference type="Proteomes" id="UP000179840">
    <property type="component" value="Unassembled WGS sequence"/>
</dbReference>
<dbReference type="InterPro" id="IPR015424">
    <property type="entry name" value="PyrdxlP-dep_Trfase"/>
</dbReference>
<keyword evidence="4" id="KW-0238">DNA-binding</keyword>
<proteinExistence type="inferred from homology"/>
<dbReference type="InterPro" id="IPR036388">
    <property type="entry name" value="WH-like_DNA-bd_sf"/>
</dbReference>
<dbReference type="InterPro" id="IPR004839">
    <property type="entry name" value="Aminotransferase_I/II_large"/>
</dbReference>
<dbReference type="GO" id="GO:0003677">
    <property type="term" value="F:DNA binding"/>
    <property type="evidence" value="ECO:0007669"/>
    <property type="project" value="UniProtKB-KW"/>
</dbReference>
<dbReference type="SUPFAM" id="SSF53383">
    <property type="entry name" value="PLP-dependent transferases"/>
    <property type="match status" value="1"/>
</dbReference>
<keyword evidence="2" id="KW-0663">Pyridoxal phosphate</keyword>
<evidence type="ECO:0000259" key="6">
    <source>
        <dbReference type="PROSITE" id="PS50949"/>
    </source>
</evidence>
<dbReference type="InterPro" id="IPR000524">
    <property type="entry name" value="Tscrpt_reg_HTH_GntR"/>
</dbReference>
<dbReference type="PANTHER" id="PTHR46577">
    <property type="entry name" value="HTH-TYPE TRANSCRIPTIONAL REGULATORY PROTEIN GABR"/>
    <property type="match status" value="1"/>
</dbReference>
<dbReference type="InterPro" id="IPR051446">
    <property type="entry name" value="HTH_trans_reg/aminotransferase"/>
</dbReference>
<dbReference type="SMART" id="SM00345">
    <property type="entry name" value="HTH_GNTR"/>
    <property type="match status" value="1"/>
</dbReference>
<evidence type="ECO:0000256" key="4">
    <source>
        <dbReference type="ARBA" id="ARBA00023125"/>
    </source>
</evidence>
<comment type="similarity">
    <text evidence="1">In the C-terminal section; belongs to the class-I pyridoxal-phosphate-dependent aminotransferase family.</text>
</comment>
<feature type="domain" description="HTH gntR-type" evidence="6">
    <location>
        <begin position="25"/>
        <end position="93"/>
    </location>
</feature>
<evidence type="ECO:0000256" key="1">
    <source>
        <dbReference type="ARBA" id="ARBA00005384"/>
    </source>
</evidence>
<dbReference type="PANTHER" id="PTHR46577:SF1">
    <property type="entry name" value="HTH-TYPE TRANSCRIPTIONAL REGULATORY PROTEIN GABR"/>
    <property type="match status" value="1"/>
</dbReference>
<accession>A0A1S1UEE4</accession>
<dbReference type="CDD" id="cd07377">
    <property type="entry name" value="WHTH_GntR"/>
    <property type="match status" value="1"/>
</dbReference>
<dbReference type="SUPFAM" id="SSF46785">
    <property type="entry name" value="Winged helix' DNA-binding domain"/>
    <property type="match status" value="1"/>
</dbReference>
<dbReference type="PROSITE" id="PS50949">
    <property type="entry name" value="HTH_GNTR"/>
    <property type="match status" value="1"/>
</dbReference>
<dbReference type="AlphaFoldDB" id="A0A1S1UEE4"/>